<keyword evidence="2" id="KW-1185">Reference proteome</keyword>
<dbReference type="GeneID" id="36512087"/>
<dbReference type="AlphaFoldDB" id="A0A2R4X0J9"/>
<dbReference type="RefSeq" id="WP_108381697.1">
    <property type="nucleotide sequence ID" value="NZ_CP028858.1"/>
</dbReference>
<dbReference type="InterPro" id="IPR055967">
    <property type="entry name" value="DUF7545"/>
</dbReference>
<sequence length="96" mass="10516">MDAESLDTTTVTLDADGESIELDVPTGVFDVLAEDEPAVEVMADLALFELTRNVHAAANHSEIETDVPLDDVEDEVLDLFEERFEVSFAEATGHQH</sequence>
<dbReference type="Pfam" id="PF24411">
    <property type="entry name" value="DUF7545"/>
    <property type="match status" value="1"/>
</dbReference>
<dbReference type="EMBL" id="CP028858">
    <property type="protein sequence ID" value="AWB27328.1"/>
    <property type="molecule type" value="Genomic_DNA"/>
</dbReference>
<evidence type="ECO:0000313" key="2">
    <source>
        <dbReference type="Proteomes" id="UP000244727"/>
    </source>
</evidence>
<proteinExistence type="predicted"/>
<organism evidence="1 2">
    <name type="scientific">Halococcoides cellulosivorans</name>
    <dbReference type="NCBI Taxonomy" id="1679096"/>
    <lineage>
        <taxon>Archaea</taxon>
        <taxon>Methanobacteriati</taxon>
        <taxon>Methanobacteriota</taxon>
        <taxon>Stenosarchaea group</taxon>
        <taxon>Halobacteria</taxon>
        <taxon>Halobacteriales</taxon>
        <taxon>Haloarculaceae</taxon>
        <taxon>Halococcoides</taxon>
    </lineage>
</organism>
<protein>
    <submittedName>
        <fullName evidence="1">Uncharacterized protein</fullName>
    </submittedName>
</protein>
<reference evidence="1 2" key="1">
    <citation type="submission" date="2018-04" db="EMBL/GenBank/DDBJ databases">
        <title>Halococcoides cellulosivorans gen. nov., sp. nov., an extremely halophilic cellulose-utilizing haloarchaeon from hypersaline lakes.</title>
        <authorList>
            <person name="Sorokin D.Y."/>
            <person name="Toshchakov S.V."/>
            <person name="Samarov N.I."/>
            <person name="Korzhenkov A."/>
            <person name="Kublanov I.V."/>
        </authorList>
    </citation>
    <scope>NUCLEOTIDE SEQUENCE [LARGE SCALE GENOMIC DNA]</scope>
    <source>
        <strain evidence="1 2">HArcel1</strain>
    </source>
</reference>
<gene>
    <name evidence="1" type="ORF">HARCEL1_06230</name>
</gene>
<evidence type="ECO:0000313" key="1">
    <source>
        <dbReference type="EMBL" id="AWB27328.1"/>
    </source>
</evidence>
<accession>A0A2R4X0J9</accession>
<dbReference type="KEGG" id="harc:HARCEL1_06230"/>
<name>A0A2R4X0J9_9EURY</name>
<dbReference type="Proteomes" id="UP000244727">
    <property type="component" value="Chromosome"/>
</dbReference>